<gene>
    <name evidence="2" type="ORF">EDD58_10762</name>
</gene>
<feature type="transmembrane region" description="Helical" evidence="1">
    <location>
        <begin position="59"/>
        <end position="76"/>
    </location>
</feature>
<dbReference type="EMBL" id="SMAG01000007">
    <property type="protein sequence ID" value="TCS93415.1"/>
    <property type="molecule type" value="Genomic_DNA"/>
</dbReference>
<evidence type="ECO:0000313" key="3">
    <source>
        <dbReference type="Proteomes" id="UP000294937"/>
    </source>
</evidence>
<feature type="transmembrane region" description="Helical" evidence="1">
    <location>
        <begin position="36"/>
        <end position="53"/>
    </location>
</feature>
<proteinExistence type="predicted"/>
<protein>
    <submittedName>
        <fullName evidence="2">Uncharacterized protein</fullName>
    </submittedName>
</protein>
<feature type="transmembrane region" description="Helical" evidence="1">
    <location>
        <begin position="176"/>
        <end position="197"/>
    </location>
</feature>
<feature type="transmembrane region" description="Helical" evidence="1">
    <location>
        <begin position="6"/>
        <end position="24"/>
    </location>
</feature>
<dbReference type="Proteomes" id="UP000294937">
    <property type="component" value="Unassembled WGS sequence"/>
</dbReference>
<sequence length="212" mass="24562">MSPGILSLLCITTLLVFIQTDWLPKLELDLQADKKQILGFLVISLAMIILPSFPGSSLIQVGPGWFPGVFLFFYLLKMFPNRGYLALASISLFTGSMLFLIHEWRHLDPDWGNSYFRIVTFSLLCLISFLFSSRLNDQLLICLGGTGILYGWVMFFHREMLKPLIIGKDEYVDTTWLCLMGIVVAHYSFGWLREWIYKRKRIRSMFRLKEGD</sequence>
<dbReference type="RefSeq" id="WP_131925719.1">
    <property type="nucleotide sequence ID" value="NZ_SMAG01000007.1"/>
</dbReference>
<feature type="transmembrane region" description="Helical" evidence="1">
    <location>
        <begin position="139"/>
        <end position="156"/>
    </location>
</feature>
<accession>A0A4R3L3D1</accession>
<dbReference type="AlphaFoldDB" id="A0A4R3L3D1"/>
<name>A0A4R3L3D1_9BACL</name>
<keyword evidence="1" id="KW-0472">Membrane</keyword>
<feature type="transmembrane region" description="Helical" evidence="1">
    <location>
        <begin position="83"/>
        <end position="102"/>
    </location>
</feature>
<reference evidence="2 3" key="1">
    <citation type="submission" date="2019-03" db="EMBL/GenBank/DDBJ databases">
        <title>Genomic Encyclopedia of Type Strains, Phase IV (KMG-IV): sequencing the most valuable type-strain genomes for metagenomic binning, comparative biology and taxonomic classification.</title>
        <authorList>
            <person name="Goeker M."/>
        </authorList>
    </citation>
    <scope>NUCLEOTIDE SEQUENCE [LARGE SCALE GENOMIC DNA]</scope>
    <source>
        <strain evidence="2 3">DSM 45707</strain>
    </source>
</reference>
<keyword evidence="1" id="KW-0812">Transmembrane</keyword>
<evidence type="ECO:0000313" key="2">
    <source>
        <dbReference type="EMBL" id="TCS93415.1"/>
    </source>
</evidence>
<keyword evidence="3" id="KW-1185">Reference proteome</keyword>
<evidence type="ECO:0000256" key="1">
    <source>
        <dbReference type="SAM" id="Phobius"/>
    </source>
</evidence>
<keyword evidence="1" id="KW-1133">Transmembrane helix</keyword>
<dbReference type="OrthoDB" id="2990151at2"/>
<organism evidence="2 3">
    <name type="scientific">Hazenella coriacea</name>
    <dbReference type="NCBI Taxonomy" id="1179467"/>
    <lineage>
        <taxon>Bacteria</taxon>
        <taxon>Bacillati</taxon>
        <taxon>Bacillota</taxon>
        <taxon>Bacilli</taxon>
        <taxon>Bacillales</taxon>
        <taxon>Thermoactinomycetaceae</taxon>
        <taxon>Hazenella</taxon>
    </lineage>
</organism>
<feature type="transmembrane region" description="Helical" evidence="1">
    <location>
        <begin position="114"/>
        <end position="132"/>
    </location>
</feature>
<comment type="caution">
    <text evidence="2">The sequence shown here is derived from an EMBL/GenBank/DDBJ whole genome shotgun (WGS) entry which is preliminary data.</text>
</comment>